<dbReference type="SUPFAM" id="SSF56519">
    <property type="entry name" value="Penicillin binding protein dimerisation domain"/>
    <property type="match status" value="1"/>
</dbReference>
<evidence type="ECO:0000256" key="7">
    <source>
        <dbReference type="ARBA" id="ARBA00022989"/>
    </source>
</evidence>
<dbReference type="GO" id="GO:0009252">
    <property type="term" value="P:peptidoglycan biosynthetic process"/>
    <property type="evidence" value="ECO:0007669"/>
    <property type="project" value="UniProtKB-KW"/>
</dbReference>
<feature type="domain" description="Penicillin-binding protein dimerisation" evidence="13">
    <location>
        <begin position="63"/>
        <end position="306"/>
    </location>
</feature>
<feature type="compositionally biased region" description="Polar residues" evidence="10">
    <location>
        <begin position="287"/>
        <end position="299"/>
    </location>
</feature>
<reference evidence="14 15" key="1">
    <citation type="submission" date="2016-10" db="EMBL/GenBank/DDBJ databases">
        <authorList>
            <person name="de Groot N.N."/>
        </authorList>
    </citation>
    <scope>NUCLEOTIDE SEQUENCE [LARGE SCALE GENOMIC DNA]</scope>
    <source>
        <strain evidence="14 15">DSM 20581</strain>
    </source>
</reference>
<feature type="region of interest" description="Disordered" evidence="10">
    <location>
        <begin position="273"/>
        <end position="299"/>
    </location>
</feature>
<dbReference type="GO" id="GO:0071972">
    <property type="term" value="F:peptidoglycan L,D-transpeptidase activity"/>
    <property type="evidence" value="ECO:0007669"/>
    <property type="project" value="TreeGrafter"/>
</dbReference>
<keyword evidence="14" id="KW-0131">Cell cycle</keyword>
<evidence type="ECO:0000256" key="4">
    <source>
        <dbReference type="ARBA" id="ARBA00022692"/>
    </source>
</evidence>
<dbReference type="PANTHER" id="PTHR30627:SF2">
    <property type="entry name" value="PEPTIDOGLYCAN D,D-TRANSPEPTIDASE MRDA"/>
    <property type="match status" value="1"/>
</dbReference>
<feature type="domain" description="Penicillin-binding protein transpeptidase" evidence="12">
    <location>
        <begin position="348"/>
        <end position="656"/>
    </location>
</feature>
<dbReference type="GO" id="GO:0005886">
    <property type="term" value="C:plasma membrane"/>
    <property type="evidence" value="ECO:0007669"/>
    <property type="project" value="UniProtKB-SubCell"/>
</dbReference>
<keyword evidence="8 11" id="KW-0472">Membrane</keyword>
<evidence type="ECO:0000256" key="11">
    <source>
        <dbReference type="SAM" id="Phobius"/>
    </source>
</evidence>
<keyword evidence="4 11" id="KW-0812">Transmembrane</keyword>
<dbReference type="EMBL" id="FOXW01000008">
    <property type="protein sequence ID" value="SFQ43488.1"/>
    <property type="molecule type" value="Genomic_DNA"/>
</dbReference>
<accession>A0A1I5YH09</accession>
<evidence type="ECO:0000313" key="15">
    <source>
        <dbReference type="Proteomes" id="UP000199136"/>
    </source>
</evidence>
<dbReference type="InterPro" id="IPR012338">
    <property type="entry name" value="Beta-lactam/transpept-like"/>
</dbReference>
<dbReference type="Proteomes" id="UP000199136">
    <property type="component" value="Unassembled WGS sequence"/>
</dbReference>
<feature type="compositionally biased region" description="Basic and acidic residues" evidence="10">
    <location>
        <begin position="273"/>
        <end position="282"/>
    </location>
</feature>
<keyword evidence="14" id="KW-0132">Cell division</keyword>
<dbReference type="Gene3D" id="1.10.10.1230">
    <property type="entry name" value="Penicillin-binding protein, N-terminal non-catalytic domain, head sub-domain"/>
    <property type="match status" value="1"/>
</dbReference>
<dbReference type="Pfam" id="PF03717">
    <property type="entry name" value="PBP_dimer"/>
    <property type="match status" value="1"/>
</dbReference>
<dbReference type="GO" id="GO:0008658">
    <property type="term" value="F:penicillin binding"/>
    <property type="evidence" value="ECO:0007669"/>
    <property type="project" value="InterPro"/>
</dbReference>
<dbReference type="AlphaFoldDB" id="A0A1I5YH09"/>
<evidence type="ECO:0000256" key="10">
    <source>
        <dbReference type="SAM" id="MobiDB-lite"/>
    </source>
</evidence>
<dbReference type="STRING" id="82801.SAMN04488506_2000"/>
<dbReference type="InterPro" id="IPR005311">
    <property type="entry name" value="PBP_dimer"/>
</dbReference>
<comment type="similarity">
    <text evidence="2">Belongs to the transpeptidase family.</text>
</comment>
<dbReference type="PANTHER" id="PTHR30627">
    <property type="entry name" value="PEPTIDOGLYCAN D,D-TRANSPEPTIDASE"/>
    <property type="match status" value="1"/>
</dbReference>
<dbReference type="InterPro" id="IPR050515">
    <property type="entry name" value="Beta-lactam/transpept"/>
</dbReference>
<feature type="transmembrane region" description="Helical" evidence="11">
    <location>
        <begin position="21"/>
        <end position="39"/>
    </location>
</feature>
<evidence type="ECO:0000313" key="14">
    <source>
        <dbReference type="EMBL" id="SFQ43488.1"/>
    </source>
</evidence>
<evidence type="ECO:0000256" key="1">
    <source>
        <dbReference type="ARBA" id="ARBA00004162"/>
    </source>
</evidence>
<evidence type="ECO:0000256" key="9">
    <source>
        <dbReference type="ARBA" id="ARBA00023316"/>
    </source>
</evidence>
<keyword evidence="6" id="KW-0573">Peptidoglycan synthesis</keyword>
<evidence type="ECO:0000256" key="6">
    <source>
        <dbReference type="ARBA" id="ARBA00022984"/>
    </source>
</evidence>
<dbReference type="Gene3D" id="3.40.710.10">
    <property type="entry name" value="DD-peptidase/beta-lactamase superfamily"/>
    <property type="match status" value="1"/>
</dbReference>
<dbReference type="InterPro" id="IPR036138">
    <property type="entry name" value="PBP_dimer_sf"/>
</dbReference>
<gene>
    <name evidence="14" type="ORF">SAMN04488506_2000</name>
</gene>
<keyword evidence="5" id="KW-0133">Cell shape</keyword>
<evidence type="ECO:0000256" key="2">
    <source>
        <dbReference type="ARBA" id="ARBA00007171"/>
    </source>
</evidence>
<sequence length="701" mass="76675">MKSNQKKQSKSKSHIPLRLNILFAGVFACFAMLILRLGYLQIVSGEEFEAEVARTETTLATGNVPRGEIYDVNHRKLVGNTAVQTITYTRGQGVASEDMAKIAVDLASFIDMPHKVRVGDEKEFDITPRDLQDFWLVLNEEKLNERLTDKEKEQSGPKFYQTQISKVTDEDIAGLSNVEKEAAAIFKKMNGAYALTTINIKNDGVTDKEIALVSENLHMLPGVDTGTDWIRNYPQEGMLKSILGEVTTEEKGVPESQLSTYLAKGYARNDRVGNSQLEKEYEPVLSGSKSKSETQTNNSGDIIETIEQYAGEKGDNLVLSIDMDYQEILEKIAIEALGNRQGQNNSIYITAADPQTGEVLALAGKEYNPKTGKIQDAALHNINQSFEMGSAVKGATILAGYMDGALTYEDNVIVDAPLKLKSTPSISSVFNRSGSVAVNDIKALEVSSNVYMAKLVLRMGGQDNVTQNGSVSINIDQTLDKLRGYFHQFGLGVETGIDLPGEATGYVGPNPNGGSPMFYGFGQYDTYTPIQLLQYVSTIANGGNRIALRLVDEIWSTGEDGNLGAISTQLEPKVLNTINVEEKALERVQQGFYQVIHGANGSARSRFVGAEYEAAGKTGTAETRYNGEDVINKTFVAYAPYDDPEIAITVVVPYLPLNNTNYENTIVARKALDAYFKVGEFKNTAPEDVEIESESSSADSE</sequence>
<proteinExistence type="inferred from homology"/>
<dbReference type="RefSeq" id="WP_177192551.1">
    <property type="nucleotide sequence ID" value="NZ_FOXW01000008.1"/>
</dbReference>
<evidence type="ECO:0000256" key="8">
    <source>
        <dbReference type="ARBA" id="ARBA00023136"/>
    </source>
</evidence>
<dbReference type="GO" id="GO:0071555">
    <property type="term" value="P:cell wall organization"/>
    <property type="evidence" value="ECO:0007669"/>
    <property type="project" value="UniProtKB-KW"/>
</dbReference>
<name>A0A1I5YH09_9LACT</name>
<evidence type="ECO:0000259" key="12">
    <source>
        <dbReference type="Pfam" id="PF00905"/>
    </source>
</evidence>
<keyword evidence="3" id="KW-1003">Cell membrane</keyword>
<keyword evidence="9" id="KW-0961">Cell wall biogenesis/degradation</keyword>
<dbReference type="Gene3D" id="3.90.1310.10">
    <property type="entry name" value="Penicillin-binding protein 2a (Domain 2)"/>
    <property type="match status" value="1"/>
</dbReference>
<evidence type="ECO:0000259" key="13">
    <source>
        <dbReference type="Pfam" id="PF03717"/>
    </source>
</evidence>
<dbReference type="SUPFAM" id="SSF56601">
    <property type="entry name" value="beta-lactamase/transpeptidase-like"/>
    <property type="match status" value="1"/>
</dbReference>
<dbReference type="GO" id="GO:0051301">
    <property type="term" value="P:cell division"/>
    <property type="evidence" value="ECO:0007669"/>
    <property type="project" value="UniProtKB-KW"/>
</dbReference>
<dbReference type="PROSITE" id="PS51257">
    <property type="entry name" value="PROKAR_LIPOPROTEIN"/>
    <property type="match status" value="1"/>
</dbReference>
<protein>
    <submittedName>
        <fullName evidence="14">Cell division protein FtsI/penicillin-binding protein 2</fullName>
    </submittedName>
</protein>
<keyword evidence="7 11" id="KW-1133">Transmembrane helix</keyword>
<evidence type="ECO:0000256" key="3">
    <source>
        <dbReference type="ARBA" id="ARBA00022475"/>
    </source>
</evidence>
<keyword evidence="15" id="KW-1185">Reference proteome</keyword>
<dbReference type="GO" id="GO:0008360">
    <property type="term" value="P:regulation of cell shape"/>
    <property type="evidence" value="ECO:0007669"/>
    <property type="project" value="UniProtKB-KW"/>
</dbReference>
<comment type="subcellular location">
    <subcellularLocation>
        <location evidence="1">Cell membrane</location>
        <topology evidence="1">Single-pass membrane protein</topology>
    </subcellularLocation>
</comment>
<evidence type="ECO:0000256" key="5">
    <source>
        <dbReference type="ARBA" id="ARBA00022960"/>
    </source>
</evidence>
<organism evidence="14 15">
    <name type="scientific">Desemzia incerta</name>
    <dbReference type="NCBI Taxonomy" id="82801"/>
    <lineage>
        <taxon>Bacteria</taxon>
        <taxon>Bacillati</taxon>
        <taxon>Bacillota</taxon>
        <taxon>Bacilli</taxon>
        <taxon>Lactobacillales</taxon>
        <taxon>Carnobacteriaceae</taxon>
        <taxon>Desemzia</taxon>
    </lineage>
</organism>
<dbReference type="Pfam" id="PF00905">
    <property type="entry name" value="Transpeptidase"/>
    <property type="match status" value="1"/>
</dbReference>
<dbReference type="InterPro" id="IPR001460">
    <property type="entry name" value="PCN-bd_Tpept"/>
</dbReference>